<dbReference type="Pfam" id="PF05719">
    <property type="entry name" value="GPP34"/>
    <property type="match status" value="1"/>
</dbReference>
<accession>A0A1T4PM50</accession>
<dbReference type="AlphaFoldDB" id="A0A1T4PM50"/>
<dbReference type="InterPro" id="IPR008628">
    <property type="entry name" value="GPP34-like"/>
</dbReference>
<gene>
    <name evidence="6" type="ORF">SAMN02745673_01890</name>
</gene>
<dbReference type="GO" id="GO:0005737">
    <property type="term" value="C:cytoplasm"/>
    <property type="evidence" value="ECO:0007669"/>
    <property type="project" value="UniProtKB-ARBA"/>
</dbReference>
<protein>
    <submittedName>
        <fullName evidence="6">Golgi phosphoprotein 3 (GPP34)</fullName>
    </submittedName>
</protein>
<dbReference type="Gene3D" id="1.10.3630.10">
    <property type="entry name" value="yeast vps74-n-term truncation variant domain like"/>
    <property type="match status" value="1"/>
</dbReference>
<evidence type="ECO:0000256" key="3">
    <source>
        <dbReference type="ARBA" id="ARBA00023121"/>
    </source>
</evidence>
<evidence type="ECO:0000313" key="7">
    <source>
        <dbReference type="Proteomes" id="UP000190637"/>
    </source>
</evidence>
<sequence>MPNSPMPMPAPPQLSLPEEFLLLSHHRHGDVHDPHQTAIGCAAAELGELALRRRLRVAPQRKGRLFGFEVYFTTGRTLGRIHLLDLAPTGLAWADGLLAELERLAASSRNGPIRLRTWLRQRGGEALRLHRRVLVERNLLFHHPGFVPGEDGHHYPDVAVRAMLVSRLRAATGERIPLDERTLLLLDLVDEAELNEDLGLSLSTRQRLDRARGVGAVTALPEDVRDTSTVLSMSIPSRKRSGAGGGDGGDGGGGE</sequence>
<evidence type="ECO:0000256" key="1">
    <source>
        <dbReference type="ARBA" id="ARBA00004255"/>
    </source>
</evidence>
<evidence type="ECO:0000256" key="2">
    <source>
        <dbReference type="ARBA" id="ARBA00023034"/>
    </source>
</evidence>
<feature type="region of interest" description="Disordered" evidence="5">
    <location>
        <begin position="231"/>
        <end position="255"/>
    </location>
</feature>
<dbReference type="STRING" id="1122192.SAMN02745673_01890"/>
<organism evidence="6 7">
    <name type="scientific">Marinactinospora thermotolerans DSM 45154</name>
    <dbReference type="NCBI Taxonomy" id="1122192"/>
    <lineage>
        <taxon>Bacteria</taxon>
        <taxon>Bacillati</taxon>
        <taxon>Actinomycetota</taxon>
        <taxon>Actinomycetes</taxon>
        <taxon>Streptosporangiales</taxon>
        <taxon>Nocardiopsidaceae</taxon>
        <taxon>Marinactinospora</taxon>
    </lineage>
</organism>
<evidence type="ECO:0000313" key="6">
    <source>
        <dbReference type="EMBL" id="SJZ92664.1"/>
    </source>
</evidence>
<proteinExistence type="predicted"/>
<evidence type="ECO:0000256" key="4">
    <source>
        <dbReference type="ARBA" id="ARBA00023136"/>
    </source>
</evidence>
<dbReference type="Proteomes" id="UP000190637">
    <property type="component" value="Unassembled WGS sequence"/>
</dbReference>
<comment type="subcellular location">
    <subcellularLocation>
        <location evidence="1">Golgi apparatus membrane</location>
        <topology evidence="1">Peripheral membrane protein</topology>
        <orientation evidence="1">Cytoplasmic side</orientation>
    </subcellularLocation>
</comment>
<dbReference type="GO" id="GO:0012505">
    <property type="term" value="C:endomembrane system"/>
    <property type="evidence" value="ECO:0007669"/>
    <property type="project" value="UniProtKB-ARBA"/>
</dbReference>
<keyword evidence="7" id="KW-1185">Reference proteome</keyword>
<dbReference type="GO" id="GO:0070273">
    <property type="term" value="F:phosphatidylinositol-4-phosphate binding"/>
    <property type="evidence" value="ECO:0007669"/>
    <property type="project" value="InterPro"/>
</dbReference>
<name>A0A1T4PM50_9ACTN</name>
<dbReference type="InterPro" id="IPR038261">
    <property type="entry name" value="GPP34-like_sf"/>
</dbReference>
<reference evidence="6 7" key="1">
    <citation type="submission" date="2017-02" db="EMBL/GenBank/DDBJ databases">
        <authorList>
            <person name="Peterson S.W."/>
        </authorList>
    </citation>
    <scope>NUCLEOTIDE SEQUENCE [LARGE SCALE GENOMIC DNA]</scope>
    <source>
        <strain evidence="6 7">DSM 45154</strain>
    </source>
</reference>
<keyword evidence="4" id="KW-0472">Membrane</keyword>
<keyword evidence="2" id="KW-0333">Golgi apparatus</keyword>
<keyword evidence="3" id="KW-0446">Lipid-binding</keyword>
<dbReference type="RefSeq" id="WP_235000881.1">
    <property type="nucleotide sequence ID" value="NZ_FUWS01000004.1"/>
</dbReference>
<dbReference type="EMBL" id="FUWS01000004">
    <property type="protein sequence ID" value="SJZ92664.1"/>
    <property type="molecule type" value="Genomic_DNA"/>
</dbReference>
<feature type="compositionally biased region" description="Gly residues" evidence="5">
    <location>
        <begin position="242"/>
        <end position="255"/>
    </location>
</feature>
<evidence type="ECO:0000256" key="5">
    <source>
        <dbReference type="SAM" id="MobiDB-lite"/>
    </source>
</evidence>